<dbReference type="InterPro" id="IPR051268">
    <property type="entry name" value="Type-I_R_enzyme_R_subunit"/>
</dbReference>
<evidence type="ECO:0000256" key="6">
    <source>
        <dbReference type="ARBA" id="ARBA00022747"/>
    </source>
</evidence>
<name>A0ABV4WIU7_9CYAN</name>
<evidence type="ECO:0000256" key="8">
    <source>
        <dbReference type="ARBA" id="ARBA00022801"/>
    </source>
</evidence>
<evidence type="ECO:0000256" key="2">
    <source>
        <dbReference type="ARBA" id="ARBA00008598"/>
    </source>
</evidence>
<keyword evidence="4" id="KW-0540">Nuclease</keyword>
<evidence type="ECO:0000256" key="7">
    <source>
        <dbReference type="ARBA" id="ARBA00022759"/>
    </source>
</evidence>
<dbReference type="Proteomes" id="UP001576780">
    <property type="component" value="Unassembled WGS sequence"/>
</dbReference>
<keyword evidence="9" id="KW-0067">ATP-binding</keyword>
<dbReference type="Pfam" id="PF04313">
    <property type="entry name" value="HSDR_N"/>
    <property type="match status" value="1"/>
</dbReference>
<dbReference type="RefSeq" id="WP_413277439.1">
    <property type="nucleotide sequence ID" value="NZ_JBHFNT010000082.1"/>
</dbReference>
<accession>A0ABV4WIU7</accession>
<dbReference type="InterPro" id="IPR007409">
    <property type="entry name" value="Restrct_endonuc_type1_HsdR_N"/>
</dbReference>
<reference evidence="12 13" key="1">
    <citation type="submission" date="2024-09" db="EMBL/GenBank/DDBJ databases">
        <title>Floridaenema gen nov. (Aerosakkonemataceae, Aerosakkonematales ord. nov., Cyanobacteria) from benthic tropical and subtropical fresh waters, with the description of four new species.</title>
        <authorList>
            <person name="Moretto J.A."/>
            <person name="Berthold D.E."/>
            <person name="Lefler F.W."/>
            <person name="Huang I.-S."/>
            <person name="Laughinghouse H. IV."/>
        </authorList>
    </citation>
    <scope>NUCLEOTIDE SEQUENCE [LARGE SCALE GENOMIC DNA]</scope>
    <source>
        <strain evidence="12 13">BLCC-F167</strain>
    </source>
</reference>
<keyword evidence="10" id="KW-0238">DNA-binding</keyword>
<evidence type="ECO:0000256" key="9">
    <source>
        <dbReference type="ARBA" id="ARBA00022840"/>
    </source>
</evidence>
<feature type="domain" description="Restriction endonuclease type I HsdR N-terminal" evidence="11">
    <location>
        <begin position="15"/>
        <end position="216"/>
    </location>
</feature>
<sequence>MYKETPEYIHSEKPTIDQLTLKSMGWQHIEGDWNDPKITERESFKQILIINRLKAAIKRINLDENGNEWLDETQVNAAASQLERLASQKLMEANQAATELLVKGTVVEGQNGKDVTIQFIDFDPAHLHLNDFLVINQYRVDPPWAEGDRGFIVPDIVLFVNGIPLVVIECKSPNLDNPITEAIGDLLKYSNQRDASQPEGAEKLFYYNQLMIAASRARAAAGSIGANYEHYVEWKDVRSPQPPLSRQGCFTLIFSSSLTLP</sequence>
<dbReference type="GO" id="GO:0004519">
    <property type="term" value="F:endonuclease activity"/>
    <property type="evidence" value="ECO:0007669"/>
    <property type="project" value="UniProtKB-KW"/>
</dbReference>
<keyword evidence="8" id="KW-0378">Hydrolase</keyword>
<comment type="caution">
    <text evidence="12">The sequence shown here is derived from an EMBL/GenBank/DDBJ whole genome shotgun (WGS) entry which is preliminary data.</text>
</comment>
<dbReference type="EMBL" id="JBHFNT010000082">
    <property type="protein sequence ID" value="MFB2835013.1"/>
    <property type="molecule type" value="Genomic_DNA"/>
</dbReference>
<organism evidence="12 13">
    <name type="scientific">Floridaenema evergladense BLCC-F167</name>
    <dbReference type="NCBI Taxonomy" id="3153639"/>
    <lineage>
        <taxon>Bacteria</taxon>
        <taxon>Bacillati</taxon>
        <taxon>Cyanobacteriota</taxon>
        <taxon>Cyanophyceae</taxon>
        <taxon>Oscillatoriophycideae</taxon>
        <taxon>Aerosakkonematales</taxon>
        <taxon>Aerosakkonemataceae</taxon>
        <taxon>Floridanema</taxon>
        <taxon>Floridanema evergladense</taxon>
    </lineage>
</organism>
<comment type="similarity">
    <text evidence="2">Belongs to the HsdR family.</text>
</comment>
<protein>
    <recommendedName>
        <fullName evidence="3">type I site-specific deoxyribonuclease</fullName>
        <ecNumber evidence="3">3.1.21.3</ecNumber>
    </recommendedName>
</protein>
<evidence type="ECO:0000256" key="5">
    <source>
        <dbReference type="ARBA" id="ARBA00022741"/>
    </source>
</evidence>
<evidence type="ECO:0000256" key="10">
    <source>
        <dbReference type="ARBA" id="ARBA00023125"/>
    </source>
</evidence>
<evidence type="ECO:0000313" key="12">
    <source>
        <dbReference type="EMBL" id="MFB2835013.1"/>
    </source>
</evidence>
<evidence type="ECO:0000313" key="13">
    <source>
        <dbReference type="Proteomes" id="UP001576780"/>
    </source>
</evidence>
<keyword evidence="5" id="KW-0547">Nucleotide-binding</keyword>
<dbReference type="EC" id="3.1.21.3" evidence="3"/>
<proteinExistence type="inferred from homology"/>
<evidence type="ECO:0000259" key="11">
    <source>
        <dbReference type="Pfam" id="PF04313"/>
    </source>
</evidence>
<keyword evidence="13" id="KW-1185">Reference proteome</keyword>
<evidence type="ECO:0000256" key="3">
    <source>
        <dbReference type="ARBA" id="ARBA00012654"/>
    </source>
</evidence>
<comment type="catalytic activity">
    <reaction evidence="1">
        <text>Endonucleolytic cleavage of DNA to give random double-stranded fragments with terminal 5'-phosphates, ATP is simultaneously hydrolyzed.</text>
        <dbReference type="EC" id="3.1.21.3"/>
    </reaction>
</comment>
<dbReference type="CDD" id="cd22332">
    <property type="entry name" value="HsdR_N"/>
    <property type="match status" value="1"/>
</dbReference>
<dbReference type="PANTHER" id="PTHR30195:SF15">
    <property type="entry name" value="TYPE I RESTRICTION ENZYME HINDI ENDONUCLEASE SUBUNIT"/>
    <property type="match status" value="1"/>
</dbReference>
<evidence type="ECO:0000256" key="1">
    <source>
        <dbReference type="ARBA" id="ARBA00000851"/>
    </source>
</evidence>
<keyword evidence="7 12" id="KW-0255">Endonuclease</keyword>
<dbReference type="Gene3D" id="3.90.1570.50">
    <property type="match status" value="1"/>
</dbReference>
<keyword evidence="6" id="KW-0680">Restriction system</keyword>
<dbReference type="PANTHER" id="PTHR30195">
    <property type="entry name" value="TYPE I SITE-SPECIFIC DEOXYRIBONUCLEASE PROTEIN SUBUNIT M AND R"/>
    <property type="match status" value="1"/>
</dbReference>
<evidence type="ECO:0000256" key="4">
    <source>
        <dbReference type="ARBA" id="ARBA00022722"/>
    </source>
</evidence>
<gene>
    <name evidence="12" type="ORF">ACE1CA_10815</name>
</gene>